<evidence type="ECO:0000256" key="1">
    <source>
        <dbReference type="SAM" id="MobiDB-lite"/>
    </source>
</evidence>
<dbReference type="Gramene" id="TuG1812U0000302900.01.T01">
    <property type="protein sequence ID" value="TuG1812U0000302900.01.T01"/>
    <property type="gene ID" value="TuG1812U0000302900.01"/>
</dbReference>
<reference evidence="2" key="3">
    <citation type="submission" date="2022-06" db="UniProtKB">
        <authorList>
            <consortium name="EnsemblPlants"/>
        </authorList>
    </citation>
    <scope>IDENTIFICATION</scope>
</reference>
<dbReference type="Proteomes" id="UP000015106">
    <property type="component" value="Chromosome 3"/>
</dbReference>
<dbReference type="AlphaFoldDB" id="A0A8R7VF54"/>
<evidence type="ECO:0000313" key="3">
    <source>
        <dbReference type="Proteomes" id="UP000015106"/>
    </source>
</evidence>
<feature type="compositionally biased region" description="Low complexity" evidence="1">
    <location>
        <begin position="7"/>
        <end position="17"/>
    </location>
</feature>
<reference evidence="3" key="1">
    <citation type="journal article" date="2013" name="Nature">
        <title>Draft genome of the wheat A-genome progenitor Triticum urartu.</title>
        <authorList>
            <person name="Ling H.Q."/>
            <person name="Zhao S."/>
            <person name="Liu D."/>
            <person name="Wang J."/>
            <person name="Sun H."/>
            <person name="Zhang C."/>
            <person name="Fan H."/>
            <person name="Li D."/>
            <person name="Dong L."/>
            <person name="Tao Y."/>
            <person name="Gao C."/>
            <person name="Wu H."/>
            <person name="Li Y."/>
            <person name="Cui Y."/>
            <person name="Guo X."/>
            <person name="Zheng S."/>
            <person name="Wang B."/>
            <person name="Yu K."/>
            <person name="Liang Q."/>
            <person name="Yang W."/>
            <person name="Lou X."/>
            <person name="Chen J."/>
            <person name="Feng M."/>
            <person name="Jian J."/>
            <person name="Zhang X."/>
            <person name="Luo G."/>
            <person name="Jiang Y."/>
            <person name="Liu J."/>
            <person name="Wang Z."/>
            <person name="Sha Y."/>
            <person name="Zhang B."/>
            <person name="Wu H."/>
            <person name="Tang D."/>
            <person name="Shen Q."/>
            <person name="Xue P."/>
            <person name="Zou S."/>
            <person name="Wang X."/>
            <person name="Liu X."/>
            <person name="Wang F."/>
            <person name="Yang Y."/>
            <person name="An X."/>
            <person name="Dong Z."/>
            <person name="Zhang K."/>
            <person name="Zhang X."/>
            <person name="Luo M.C."/>
            <person name="Dvorak J."/>
            <person name="Tong Y."/>
            <person name="Wang J."/>
            <person name="Yang H."/>
            <person name="Li Z."/>
            <person name="Wang D."/>
            <person name="Zhang A."/>
            <person name="Wang J."/>
        </authorList>
    </citation>
    <scope>NUCLEOTIDE SEQUENCE</scope>
    <source>
        <strain evidence="3">cv. G1812</strain>
    </source>
</reference>
<feature type="region of interest" description="Disordered" evidence="1">
    <location>
        <begin position="1"/>
        <end position="30"/>
    </location>
</feature>
<evidence type="ECO:0000313" key="2">
    <source>
        <dbReference type="EnsemblPlants" id="TuG1812U0000302900.01.T01"/>
    </source>
</evidence>
<accession>A0A8R7VF54</accession>
<name>A0A8R7VF54_TRIUA</name>
<organism evidence="2 3">
    <name type="scientific">Triticum urartu</name>
    <name type="common">Red wild einkorn</name>
    <name type="synonym">Crithodium urartu</name>
    <dbReference type="NCBI Taxonomy" id="4572"/>
    <lineage>
        <taxon>Eukaryota</taxon>
        <taxon>Viridiplantae</taxon>
        <taxon>Streptophyta</taxon>
        <taxon>Embryophyta</taxon>
        <taxon>Tracheophyta</taxon>
        <taxon>Spermatophyta</taxon>
        <taxon>Magnoliopsida</taxon>
        <taxon>Liliopsida</taxon>
        <taxon>Poales</taxon>
        <taxon>Poaceae</taxon>
        <taxon>BOP clade</taxon>
        <taxon>Pooideae</taxon>
        <taxon>Triticodae</taxon>
        <taxon>Triticeae</taxon>
        <taxon>Triticinae</taxon>
        <taxon>Triticum</taxon>
    </lineage>
</organism>
<proteinExistence type="predicted"/>
<dbReference type="EnsemblPlants" id="TuG1812U0000302900.01.T01">
    <property type="protein sequence ID" value="TuG1812U0000302900.01.T01"/>
    <property type="gene ID" value="TuG1812U0000302900.01"/>
</dbReference>
<feature type="compositionally biased region" description="Pro residues" evidence="1">
    <location>
        <begin position="18"/>
        <end position="27"/>
    </location>
</feature>
<protein>
    <submittedName>
        <fullName evidence="2">Uncharacterized protein</fullName>
    </submittedName>
</protein>
<reference evidence="2" key="2">
    <citation type="submission" date="2018-03" db="EMBL/GenBank/DDBJ databases">
        <title>The Triticum urartu genome reveals the dynamic nature of wheat genome evolution.</title>
        <authorList>
            <person name="Ling H."/>
            <person name="Ma B."/>
            <person name="Shi X."/>
            <person name="Liu H."/>
            <person name="Dong L."/>
            <person name="Sun H."/>
            <person name="Cao Y."/>
            <person name="Gao Q."/>
            <person name="Zheng S."/>
            <person name="Li Y."/>
            <person name="Yu Y."/>
            <person name="Du H."/>
            <person name="Qi M."/>
            <person name="Li Y."/>
            <person name="Yu H."/>
            <person name="Cui Y."/>
            <person name="Wang N."/>
            <person name="Chen C."/>
            <person name="Wu H."/>
            <person name="Zhao Y."/>
            <person name="Zhang J."/>
            <person name="Li Y."/>
            <person name="Zhou W."/>
            <person name="Zhang B."/>
            <person name="Hu W."/>
            <person name="Eijk M."/>
            <person name="Tang J."/>
            <person name="Witsenboer H."/>
            <person name="Zhao S."/>
            <person name="Li Z."/>
            <person name="Zhang A."/>
            <person name="Wang D."/>
            <person name="Liang C."/>
        </authorList>
    </citation>
    <scope>NUCLEOTIDE SEQUENCE [LARGE SCALE GENOMIC DNA]</scope>
    <source>
        <strain evidence="2">cv. G1812</strain>
    </source>
</reference>
<keyword evidence="3" id="KW-1185">Reference proteome</keyword>
<sequence>PPPSPHSLPSFSLSLPARSPPPPPPTSPTVVAAASPWFPGLMTTSARTLTSMPTQLQTRASSRPSMTPILRALNLMFCAMNTPCQQRGVLLSRASILAGGSLLVL</sequence>